<accession>A0A0C3Q6A2</accession>
<dbReference type="OrthoDB" id="3222104at2759"/>
<evidence type="ECO:0000313" key="2">
    <source>
        <dbReference type="Proteomes" id="UP000054248"/>
    </source>
</evidence>
<dbReference type="Proteomes" id="UP000054248">
    <property type="component" value="Unassembled WGS sequence"/>
</dbReference>
<gene>
    <name evidence="1" type="ORF">M407DRAFT_31056</name>
</gene>
<dbReference type="HOGENOM" id="CLU_880530_0_0_1"/>
<reference evidence="2" key="2">
    <citation type="submission" date="2015-01" db="EMBL/GenBank/DDBJ databases">
        <title>Evolutionary Origins and Diversification of the Mycorrhizal Mutualists.</title>
        <authorList>
            <consortium name="DOE Joint Genome Institute"/>
            <consortium name="Mycorrhizal Genomics Consortium"/>
            <person name="Kohler A."/>
            <person name="Kuo A."/>
            <person name="Nagy L.G."/>
            <person name="Floudas D."/>
            <person name="Copeland A."/>
            <person name="Barry K.W."/>
            <person name="Cichocki N."/>
            <person name="Veneault-Fourrey C."/>
            <person name="LaButti K."/>
            <person name="Lindquist E.A."/>
            <person name="Lipzen A."/>
            <person name="Lundell T."/>
            <person name="Morin E."/>
            <person name="Murat C."/>
            <person name="Riley R."/>
            <person name="Ohm R."/>
            <person name="Sun H."/>
            <person name="Tunlid A."/>
            <person name="Henrissat B."/>
            <person name="Grigoriev I.V."/>
            <person name="Hibbett D.S."/>
            <person name="Martin F."/>
        </authorList>
    </citation>
    <scope>NUCLEOTIDE SEQUENCE [LARGE SCALE GENOMIC DNA]</scope>
    <source>
        <strain evidence="2">MUT 4182</strain>
    </source>
</reference>
<organism evidence="1 2">
    <name type="scientific">Tulasnella calospora MUT 4182</name>
    <dbReference type="NCBI Taxonomy" id="1051891"/>
    <lineage>
        <taxon>Eukaryota</taxon>
        <taxon>Fungi</taxon>
        <taxon>Dikarya</taxon>
        <taxon>Basidiomycota</taxon>
        <taxon>Agaricomycotina</taxon>
        <taxon>Agaricomycetes</taxon>
        <taxon>Cantharellales</taxon>
        <taxon>Tulasnellaceae</taxon>
        <taxon>Tulasnella</taxon>
    </lineage>
</organism>
<reference evidence="1 2" key="1">
    <citation type="submission" date="2014-04" db="EMBL/GenBank/DDBJ databases">
        <authorList>
            <consortium name="DOE Joint Genome Institute"/>
            <person name="Kuo A."/>
            <person name="Girlanda M."/>
            <person name="Perotto S."/>
            <person name="Kohler A."/>
            <person name="Nagy L.G."/>
            <person name="Floudas D."/>
            <person name="Copeland A."/>
            <person name="Barry K.W."/>
            <person name="Cichocki N."/>
            <person name="Veneault-Fourrey C."/>
            <person name="LaButti K."/>
            <person name="Lindquist E.A."/>
            <person name="Lipzen A."/>
            <person name="Lundell T."/>
            <person name="Morin E."/>
            <person name="Murat C."/>
            <person name="Sun H."/>
            <person name="Tunlid A."/>
            <person name="Henrissat B."/>
            <person name="Grigoriev I.V."/>
            <person name="Hibbett D.S."/>
            <person name="Martin F."/>
            <person name="Nordberg H.P."/>
            <person name="Cantor M.N."/>
            <person name="Hua S.X."/>
        </authorList>
    </citation>
    <scope>NUCLEOTIDE SEQUENCE [LARGE SCALE GENOMIC DNA]</scope>
    <source>
        <strain evidence="1 2">MUT 4182</strain>
    </source>
</reference>
<name>A0A0C3Q6A2_9AGAM</name>
<evidence type="ECO:0008006" key="3">
    <source>
        <dbReference type="Google" id="ProtNLM"/>
    </source>
</evidence>
<sequence length="297" mass="32746">MPAAQKPDDPLRRHAALYTRLTLSGTIWEFEVLESNVEQLKKGIVQGAPLVNYHLASIYNRYTEIFPGSPPEVVLLPANTYASWKKKSQDRPDTGLPPSTDLGNACHVVFPFYWEAQGRWLLVVLAYINSLLLRDNTTGTAVKSNDFTILVLDALDAKTKPPYHMLAGGFCRFTKALLLPRLDLDHQAIAVAKPIPQAAPVLSAKDCQAAQPGHYLGLLLAGPSEFIDKCKLGKVTEVDWDLRGRAEVLNRLAAFMVTHSSIAMTNLRWKQANPTNLRAGTAAADGRKTVDWDGEFA</sequence>
<keyword evidence="2" id="KW-1185">Reference proteome</keyword>
<protein>
    <recommendedName>
        <fullName evidence="3">Ubiquitin-like protease family profile domain-containing protein</fullName>
    </recommendedName>
</protein>
<dbReference type="EMBL" id="KN823229">
    <property type="protein sequence ID" value="KIO19306.1"/>
    <property type="molecule type" value="Genomic_DNA"/>
</dbReference>
<dbReference type="AlphaFoldDB" id="A0A0C3Q6A2"/>
<proteinExistence type="predicted"/>
<evidence type="ECO:0000313" key="1">
    <source>
        <dbReference type="EMBL" id="KIO19306.1"/>
    </source>
</evidence>